<name>A0A0L0UW86_9BASI</name>
<organism evidence="2 3">
    <name type="scientific">Puccinia striiformis f. sp. tritici PST-78</name>
    <dbReference type="NCBI Taxonomy" id="1165861"/>
    <lineage>
        <taxon>Eukaryota</taxon>
        <taxon>Fungi</taxon>
        <taxon>Dikarya</taxon>
        <taxon>Basidiomycota</taxon>
        <taxon>Pucciniomycotina</taxon>
        <taxon>Pucciniomycetes</taxon>
        <taxon>Pucciniales</taxon>
        <taxon>Pucciniaceae</taxon>
        <taxon>Puccinia</taxon>
    </lineage>
</organism>
<dbReference type="STRING" id="1165861.A0A0L0UW86"/>
<keyword evidence="3" id="KW-1185">Reference proteome</keyword>
<dbReference type="InterPro" id="IPR029055">
    <property type="entry name" value="Ntn_hydrolases_N"/>
</dbReference>
<dbReference type="AlphaFoldDB" id="A0A0L0UW86"/>
<dbReference type="Gene3D" id="3.60.20.10">
    <property type="entry name" value="Glutamine Phosphoribosylpyrophosphate, subunit 1, domain 1"/>
    <property type="match status" value="1"/>
</dbReference>
<dbReference type="Proteomes" id="UP000054564">
    <property type="component" value="Unassembled WGS sequence"/>
</dbReference>
<evidence type="ECO:0000313" key="3">
    <source>
        <dbReference type="Proteomes" id="UP000054564"/>
    </source>
</evidence>
<sequence length="66" mass="7248">MGPAKSPFYQWTACVMAPWHSPALFTFPDGHYGANLERNVGAIMIAPKAITRKGRLESGEMLLVNT</sequence>
<dbReference type="InterPro" id="IPR017932">
    <property type="entry name" value="GATase_2_dom"/>
</dbReference>
<gene>
    <name evidence="2" type="ORF">PSTG_15365</name>
</gene>
<dbReference type="Pfam" id="PF00310">
    <property type="entry name" value="GATase_2"/>
    <property type="match status" value="1"/>
</dbReference>
<reference evidence="3" key="1">
    <citation type="submission" date="2014-03" db="EMBL/GenBank/DDBJ databases">
        <title>The Genome Sequence of Puccinia striiformis f. sp. tritici PST-78.</title>
        <authorList>
            <consortium name="The Broad Institute Genome Sequencing Platform"/>
            <person name="Cuomo C."/>
            <person name="Hulbert S."/>
            <person name="Chen X."/>
            <person name="Walker B."/>
            <person name="Young S.K."/>
            <person name="Zeng Q."/>
            <person name="Gargeya S."/>
            <person name="Fitzgerald M."/>
            <person name="Haas B."/>
            <person name="Abouelleil A."/>
            <person name="Alvarado L."/>
            <person name="Arachchi H.M."/>
            <person name="Berlin A.M."/>
            <person name="Chapman S.B."/>
            <person name="Goldberg J."/>
            <person name="Griggs A."/>
            <person name="Gujja S."/>
            <person name="Hansen M."/>
            <person name="Howarth C."/>
            <person name="Imamovic A."/>
            <person name="Larimer J."/>
            <person name="McCowan C."/>
            <person name="Montmayeur A."/>
            <person name="Murphy C."/>
            <person name="Neiman D."/>
            <person name="Pearson M."/>
            <person name="Priest M."/>
            <person name="Roberts A."/>
            <person name="Saif S."/>
            <person name="Shea T."/>
            <person name="Sisk P."/>
            <person name="Sykes S."/>
            <person name="Wortman J."/>
            <person name="Nusbaum C."/>
            <person name="Birren B."/>
        </authorList>
    </citation>
    <scope>NUCLEOTIDE SEQUENCE [LARGE SCALE GENOMIC DNA]</scope>
    <source>
        <strain evidence="3">race PST-78</strain>
    </source>
</reference>
<dbReference type="EMBL" id="AJIL01000215">
    <property type="protein sequence ID" value="KNE91201.1"/>
    <property type="molecule type" value="Genomic_DNA"/>
</dbReference>
<protein>
    <recommendedName>
        <fullName evidence="1">Glutamine amidotransferase type-2 domain-containing protein</fullName>
    </recommendedName>
</protein>
<accession>A0A0L0UW86</accession>
<feature type="domain" description="Glutamine amidotransferase type-2" evidence="1">
    <location>
        <begin position="2"/>
        <end position="39"/>
    </location>
</feature>
<comment type="caution">
    <text evidence="2">The sequence shown here is derived from an EMBL/GenBank/DDBJ whole genome shotgun (WGS) entry which is preliminary data.</text>
</comment>
<evidence type="ECO:0000259" key="1">
    <source>
        <dbReference type="Pfam" id="PF00310"/>
    </source>
</evidence>
<dbReference type="SUPFAM" id="SSF56235">
    <property type="entry name" value="N-terminal nucleophile aminohydrolases (Ntn hydrolases)"/>
    <property type="match status" value="1"/>
</dbReference>
<proteinExistence type="predicted"/>
<evidence type="ECO:0000313" key="2">
    <source>
        <dbReference type="EMBL" id="KNE91201.1"/>
    </source>
</evidence>